<evidence type="ECO:0008006" key="5">
    <source>
        <dbReference type="Google" id="ProtNLM"/>
    </source>
</evidence>
<dbReference type="Pfam" id="PF11951">
    <property type="entry name" value="Fungal_trans_2"/>
    <property type="match status" value="1"/>
</dbReference>
<gene>
    <name evidence="3" type="ORF">NLU13_0175</name>
</gene>
<proteinExistence type="predicted"/>
<reference evidence="3" key="1">
    <citation type="submission" date="2022-10" db="EMBL/GenBank/DDBJ databases">
        <title>Determination and structural analysis of whole genome sequence of Sarocladium strictum F4-1.</title>
        <authorList>
            <person name="Hu L."/>
            <person name="Jiang Y."/>
        </authorList>
    </citation>
    <scope>NUCLEOTIDE SEQUENCE</scope>
    <source>
        <strain evidence="3">F4-1</strain>
    </source>
</reference>
<keyword evidence="1" id="KW-0539">Nucleus</keyword>
<feature type="compositionally biased region" description="Basic residues" evidence="2">
    <location>
        <begin position="40"/>
        <end position="54"/>
    </location>
</feature>
<dbReference type="PANTHER" id="PTHR37540:SF5">
    <property type="entry name" value="TRANSCRIPTION FACTOR DOMAIN-CONTAINING PROTEIN"/>
    <property type="match status" value="1"/>
</dbReference>
<evidence type="ECO:0000313" key="4">
    <source>
        <dbReference type="Proteomes" id="UP001175261"/>
    </source>
</evidence>
<dbReference type="PANTHER" id="PTHR37540">
    <property type="entry name" value="TRANSCRIPTION FACTOR (ACR-2), PUTATIVE-RELATED-RELATED"/>
    <property type="match status" value="1"/>
</dbReference>
<feature type="region of interest" description="Disordered" evidence="2">
    <location>
        <begin position="28"/>
        <end position="109"/>
    </location>
</feature>
<feature type="compositionally biased region" description="Basic and acidic residues" evidence="2">
    <location>
        <begin position="28"/>
        <end position="39"/>
    </location>
</feature>
<evidence type="ECO:0000313" key="3">
    <source>
        <dbReference type="EMBL" id="KAK0390671.1"/>
    </source>
</evidence>
<dbReference type="InterPro" id="IPR021858">
    <property type="entry name" value="Fun_TF"/>
</dbReference>
<dbReference type="Proteomes" id="UP001175261">
    <property type="component" value="Unassembled WGS sequence"/>
</dbReference>
<comment type="caution">
    <text evidence="3">The sequence shown here is derived from an EMBL/GenBank/DDBJ whole genome shotgun (WGS) entry which is preliminary data.</text>
</comment>
<protein>
    <recommendedName>
        <fullName evidence="5">Tachykinin family protein</fullName>
    </recommendedName>
</protein>
<name>A0AA39GPB2_SARSR</name>
<dbReference type="AlphaFoldDB" id="A0AA39GPB2"/>
<accession>A0AA39GPB2</accession>
<feature type="compositionally biased region" description="Polar residues" evidence="2">
    <location>
        <begin position="91"/>
        <end position="108"/>
    </location>
</feature>
<evidence type="ECO:0000256" key="1">
    <source>
        <dbReference type="ARBA" id="ARBA00023242"/>
    </source>
</evidence>
<dbReference type="EMBL" id="JAPDFR010000001">
    <property type="protein sequence ID" value="KAK0390671.1"/>
    <property type="molecule type" value="Genomic_DNA"/>
</dbReference>
<keyword evidence="4" id="KW-1185">Reference proteome</keyword>
<organism evidence="3 4">
    <name type="scientific">Sarocladium strictum</name>
    <name type="common">Black bundle disease fungus</name>
    <name type="synonym">Acremonium strictum</name>
    <dbReference type="NCBI Taxonomy" id="5046"/>
    <lineage>
        <taxon>Eukaryota</taxon>
        <taxon>Fungi</taxon>
        <taxon>Dikarya</taxon>
        <taxon>Ascomycota</taxon>
        <taxon>Pezizomycotina</taxon>
        <taxon>Sordariomycetes</taxon>
        <taxon>Hypocreomycetidae</taxon>
        <taxon>Hypocreales</taxon>
        <taxon>Sarocladiaceae</taxon>
        <taxon>Sarocladium</taxon>
    </lineage>
</organism>
<evidence type="ECO:0000256" key="2">
    <source>
        <dbReference type="SAM" id="MobiDB-lite"/>
    </source>
</evidence>
<sequence length="512" mass="56312">MASRESTDDGGEDTAQVAAAFRFVSEVADHSARSHAMREHWKHRRQKQKARKKKEAQSGPLRSRTRATESSTSSQSGDRQPPSLLGAGDYSDSSGSLRPGPQSLSSADASIAGSRLGGVRSQALQGMNIALSTNQMDPFDQFPIKFTPEHHKLLHHWLVTFATMMFDSMSARSFNPMRDIWMPLDLSNAASFNAIMAHSAAHLARMQGLPRSHRALEFKTEALRIVNSWMADPALCMGDDLVAAVLRLLTYERNWGAESEWHVHREGLLKLIELRGGIQAFQSNWRVGLPVYLVSIMSSPSWFNTSNKIWVISDRLSGGEFSPIIHDAETLHKVRSLWLLSLVQDIQTFVYNNLDVYRDILATCPAVLNALALLHAEAARSSQASPPTAEACCSDAELQRLACMFFICIASTDNDLWHLLDAVLEHSSPAWQSSVEALHLMIFNTAALSDDRATYALQMASILGSLSLEARRGVENCLLYVMRHALGGSGGDCDTEGTLETPASLLASIHGD</sequence>